<keyword evidence="5" id="KW-1185">Reference proteome</keyword>
<evidence type="ECO:0000256" key="1">
    <source>
        <dbReference type="ARBA" id="ARBA00022801"/>
    </source>
</evidence>
<dbReference type="GO" id="GO:0008477">
    <property type="term" value="F:purine nucleosidase activity"/>
    <property type="evidence" value="ECO:0007669"/>
    <property type="project" value="TreeGrafter"/>
</dbReference>
<dbReference type="InterPro" id="IPR023186">
    <property type="entry name" value="IUNH"/>
</dbReference>
<proteinExistence type="predicted"/>
<protein>
    <submittedName>
        <fullName evidence="4">Nucleoside hydrolase</fullName>
    </submittedName>
</protein>
<dbReference type="RefSeq" id="WP_107573321.1">
    <property type="nucleotide sequence ID" value="NZ_PZPL01000001.1"/>
</dbReference>
<dbReference type="EMBL" id="PZPL01000001">
    <property type="protein sequence ID" value="PTL71443.1"/>
    <property type="molecule type" value="Genomic_DNA"/>
</dbReference>
<sequence length="305" mass="32530">MTAPRHLVVFDTDIGTDVDDALALAVLLGAREEVELLATTTVYGDTLLRARLAQRYAGLAGVRLDVHAGERDTLSGREVWWAGHEGTLHDGLDAEEVQEEPAVDALLRHVLARPGEVDVIAVGPLTDIAEAIRREPRFAGAVRHLWLMAGAFGTGATEHNVRSDADAARVVFGARLPTTVAGLEVTQRLAMRSEQVEAIAASGALGAALHRDIRQWWDFWSETWNVPHDPVAVLAMLRPELVTLSEPGTVTVVPGGDPVEDGLSVFTPDPEGTVRLVVDLDVDAVSEAIVAGVRAAGAGPLGLRR</sequence>
<organism evidence="4 5">
    <name type="scientific">Rathayibacter caricis DSM 15933</name>
    <dbReference type="NCBI Taxonomy" id="1328867"/>
    <lineage>
        <taxon>Bacteria</taxon>
        <taxon>Bacillati</taxon>
        <taxon>Actinomycetota</taxon>
        <taxon>Actinomycetes</taxon>
        <taxon>Micrococcales</taxon>
        <taxon>Microbacteriaceae</taxon>
        <taxon>Rathayibacter</taxon>
    </lineage>
</organism>
<dbReference type="GO" id="GO:0005829">
    <property type="term" value="C:cytosol"/>
    <property type="evidence" value="ECO:0007669"/>
    <property type="project" value="TreeGrafter"/>
</dbReference>
<dbReference type="PANTHER" id="PTHR12304">
    <property type="entry name" value="INOSINE-URIDINE PREFERRING NUCLEOSIDE HYDROLASE"/>
    <property type="match status" value="1"/>
</dbReference>
<dbReference type="InterPro" id="IPR001910">
    <property type="entry name" value="Inosine/uridine_hydrolase_dom"/>
</dbReference>
<gene>
    <name evidence="4" type="ORF">C1I63_00275</name>
</gene>
<dbReference type="Proteomes" id="UP000241085">
    <property type="component" value="Unassembled WGS sequence"/>
</dbReference>
<keyword evidence="1 4" id="KW-0378">Hydrolase</keyword>
<dbReference type="GO" id="GO:0006152">
    <property type="term" value="P:purine nucleoside catabolic process"/>
    <property type="evidence" value="ECO:0007669"/>
    <property type="project" value="TreeGrafter"/>
</dbReference>
<evidence type="ECO:0000256" key="2">
    <source>
        <dbReference type="ARBA" id="ARBA00023295"/>
    </source>
</evidence>
<accession>A0A2T4UPJ0</accession>
<reference evidence="4 5" key="1">
    <citation type="submission" date="2018-03" db="EMBL/GenBank/DDBJ databases">
        <title>Bacteriophage NCPPB3778 and a type I-E CRISPR drive the evolution of the US Biological Select Agent, Rathayibacter toxicus.</title>
        <authorList>
            <person name="Davis E.W.II."/>
            <person name="Tabima J.F."/>
            <person name="Weisberg A.J."/>
            <person name="Dantas Lopes L."/>
            <person name="Wiseman M.S."/>
            <person name="Wiseman M.S."/>
            <person name="Pupko T."/>
            <person name="Belcher M.S."/>
            <person name="Sechler A.J."/>
            <person name="Tancos M.A."/>
            <person name="Schroeder B.K."/>
            <person name="Murray T.D."/>
            <person name="Luster D.G."/>
            <person name="Schneider W.L."/>
            <person name="Rogers E."/>
            <person name="Andreote F.D."/>
            <person name="Grunwald N.J."/>
            <person name="Putnam M.L."/>
            <person name="Chang J.H."/>
        </authorList>
    </citation>
    <scope>NUCLEOTIDE SEQUENCE [LARGE SCALE GENOMIC DNA]</scope>
    <source>
        <strain evidence="4 5">DSM 15933</strain>
    </source>
</reference>
<evidence type="ECO:0000313" key="4">
    <source>
        <dbReference type="EMBL" id="PTL71443.1"/>
    </source>
</evidence>
<evidence type="ECO:0000313" key="5">
    <source>
        <dbReference type="Proteomes" id="UP000241085"/>
    </source>
</evidence>
<keyword evidence="2" id="KW-0326">Glycosidase</keyword>
<dbReference type="Gene3D" id="3.90.245.10">
    <property type="entry name" value="Ribonucleoside hydrolase-like"/>
    <property type="match status" value="1"/>
</dbReference>
<name>A0A2T4UPJ0_9MICO</name>
<feature type="domain" description="Inosine/uridine-preferring nucleoside hydrolase" evidence="3">
    <location>
        <begin position="8"/>
        <end position="285"/>
    </location>
</feature>
<dbReference type="AlphaFoldDB" id="A0A2T4UPJ0"/>
<evidence type="ECO:0000259" key="3">
    <source>
        <dbReference type="Pfam" id="PF01156"/>
    </source>
</evidence>
<comment type="caution">
    <text evidence="4">The sequence shown here is derived from an EMBL/GenBank/DDBJ whole genome shotgun (WGS) entry which is preliminary data.</text>
</comment>
<dbReference type="Pfam" id="PF01156">
    <property type="entry name" value="IU_nuc_hydro"/>
    <property type="match status" value="1"/>
</dbReference>
<dbReference type="PANTHER" id="PTHR12304:SF4">
    <property type="entry name" value="URIDINE NUCLEOSIDASE"/>
    <property type="match status" value="1"/>
</dbReference>
<dbReference type="InterPro" id="IPR036452">
    <property type="entry name" value="Ribo_hydro-like"/>
</dbReference>
<dbReference type="SUPFAM" id="SSF53590">
    <property type="entry name" value="Nucleoside hydrolase"/>
    <property type="match status" value="1"/>
</dbReference>